<evidence type="ECO:0000313" key="1">
    <source>
        <dbReference type="EMBL" id="GAG81316.1"/>
    </source>
</evidence>
<gene>
    <name evidence="1" type="ORF">S01H4_21625</name>
</gene>
<comment type="caution">
    <text evidence="1">The sequence shown here is derived from an EMBL/GenBank/DDBJ whole genome shotgun (WGS) entry which is preliminary data.</text>
</comment>
<dbReference type="AlphaFoldDB" id="X1CAE8"/>
<sequence>QILDFLIVTFNLLLEAFSKNLHLSSLSLK</sequence>
<proteinExistence type="predicted"/>
<dbReference type="EMBL" id="BART01009812">
    <property type="protein sequence ID" value="GAG81316.1"/>
    <property type="molecule type" value="Genomic_DNA"/>
</dbReference>
<protein>
    <submittedName>
        <fullName evidence="1">Uncharacterized protein</fullName>
    </submittedName>
</protein>
<reference evidence="1" key="1">
    <citation type="journal article" date="2014" name="Front. Microbiol.">
        <title>High frequency of phylogenetically diverse reductive dehalogenase-homologous genes in deep subseafloor sedimentary metagenomes.</title>
        <authorList>
            <person name="Kawai M."/>
            <person name="Futagami T."/>
            <person name="Toyoda A."/>
            <person name="Takaki Y."/>
            <person name="Nishi S."/>
            <person name="Hori S."/>
            <person name="Arai W."/>
            <person name="Tsubouchi T."/>
            <person name="Morono Y."/>
            <person name="Uchiyama I."/>
            <person name="Ito T."/>
            <person name="Fujiyama A."/>
            <person name="Inagaki F."/>
            <person name="Takami H."/>
        </authorList>
    </citation>
    <scope>NUCLEOTIDE SEQUENCE</scope>
    <source>
        <strain evidence="1">Expedition CK06-06</strain>
    </source>
</reference>
<feature type="non-terminal residue" evidence="1">
    <location>
        <position position="1"/>
    </location>
</feature>
<organism evidence="1">
    <name type="scientific">marine sediment metagenome</name>
    <dbReference type="NCBI Taxonomy" id="412755"/>
    <lineage>
        <taxon>unclassified sequences</taxon>
        <taxon>metagenomes</taxon>
        <taxon>ecological metagenomes</taxon>
    </lineage>
</organism>
<accession>X1CAE8</accession>
<name>X1CAE8_9ZZZZ</name>